<dbReference type="PROSITE" id="PS51755">
    <property type="entry name" value="OMPR_PHOB"/>
    <property type="match status" value="1"/>
</dbReference>
<keyword evidence="3" id="KW-0805">Transcription regulation</keyword>
<dbReference type="SMART" id="SM00448">
    <property type="entry name" value="REC"/>
    <property type="match status" value="1"/>
</dbReference>
<dbReference type="InterPro" id="IPR001789">
    <property type="entry name" value="Sig_transdc_resp-reg_receiver"/>
</dbReference>
<dbReference type="Gene3D" id="6.10.250.690">
    <property type="match status" value="1"/>
</dbReference>
<dbReference type="InterPro" id="IPR001867">
    <property type="entry name" value="OmpR/PhoB-type_DNA-bd"/>
</dbReference>
<evidence type="ECO:0000256" key="7">
    <source>
        <dbReference type="PROSITE-ProRule" id="PRU01091"/>
    </source>
</evidence>
<gene>
    <name evidence="10" type="ORF">ACFQNG_11975</name>
</gene>
<dbReference type="InterPro" id="IPR039420">
    <property type="entry name" value="WalR-like"/>
</dbReference>
<evidence type="ECO:0000256" key="1">
    <source>
        <dbReference type="ARBA" id="ARBA00022553"/>
    </source>
</evidence>
<dbReference type="InterPro" id="IPR036388">
    <property type="entry name" value="WH-like_DNA-bd_sf"/>
</dbReference>
<organism evidence="10 11">
    <name type="scientific">Laceyella putida</name>
    <dbReference type="NCBI Taxonomy" id="110101"/>
    <lineage>
        <taxon>Bacteria</taxon>
        <taxon>Bacillati</taxon>
        <taxon>Bacillota</taxon>
        <taxon>Bacilli</taxon>
        <taxon>Bacillales</taxon>
        <taxon>Thermoactinomycetaceae</taxon>
        <taxon>Laceyella</taxon>
    </lineage>
</organism>
<dbReference type="EMBL" id="JBHTBW010000038">
    <property type="protein sequence ID" value="MFC7441812.1"/>
    <property type="molecule type" value="Genomic_DNA"/>
</dbReference>
<dbReference type="CDD" id="cd00383">
    <property type="entry name" value="trans_reg_C"/>
    <property type="match status" value="1"/>
</dbReference>
<feature type="modified residue" description="4-aspartylphosphate" evidence="6">
    <location>
        <position position="96"/>
    </location>
</feature>
<accession>A0ABW2RM79</accession>
<protein>
    <submittedName>
        <fullName evidence="10">Response regulator transcription factor</fullName>
    </submittedName>
</protein>
<dbReference type="InterPro" id="IPR011006">
    <property type="entry name" value="CheY-like_superfamily"/>
</dbReference>
<keyword evidence="2" id="KW-0902">Two-component regulatory system</keyword>
<dbReference type="SMART" id="SM00862">
    <property type="entry name" value="Trans_reg_C"/>
    <property type="match status" value="1"/>
</dbReference>
<dbReference type="RefSeq" id="WP_379865291.1">
    <property type="nucleotide sequence ID" value="NZ_JBHTBW010000038.1"/>
</dbReference>
<evidence type="ECO:0000259" key="9">
    <source>
        <dbReference type="PROSITE" id="PS51755"/>
    </source>
</evidence>
<evidence type="ECO:0000259" key="8">
    <source>
        <dbReference type="PROSITE" id="PS50110"/>
    </source>
</evidence>
<dbReference type="PROSITE" id="PS50110">
    <property type="entry name" value="RESPONSE_REGULATORY"/>
    <property type="match status" value="1"/>
</dbReference>
<reference evidence="11" key="1">
    <citation type="journal article" date="2019" name="Int. J. Syst. Evol. Microbiol.">
        <title>The Global Catalogue of Microorganisms (GCM) 10K type strain sequencing project: providing services to taxonomists for standard genome sequencing and annotation.</title>
        <authorList>
            <consortium name="The Broad Institute Genomics Platform"/>
            <consortium name="The Broad Institute Genome Sequencing Center for Infectious Disease"/>
            <person name="Wu L."/>
            <person name="Ma J."/>
        </authorList>
    </citation>
    <scope>NUCLEOTIDE SEQUENCE [LARGE SCALE GENOMIC DNA]</scope>
    <source>
        <strain evidence="11">CGMCC 1.12942</strain>
    </source>
</reference>
<evidence type="ECO:0000313" key="10">
    <source>
        <dbReference type="EMBL" id="MFC7441812.1"/>
    </source>
</evidence>
<evidence type="ECO:0000256" key="6">
    <source>
        <dbReference type="PROSITE-ProRule" id="PRU00169"/>
    </source>
</evidence>
<dbReference type="PANTHER" id="PTHR48111">
    <property type="entry name" value="REGULATOR OF RPOS"/>
    <property type="match status" value="1"/>
</dbReference>
<evidence type="ECO:0000256" key="3">
    <source>
        <dbReference type="ARBA" id="ARBA00023015"/>
    </source>
</evidence>
<keyword evidence="11" id="KW-1185">Reference proteome</keyword>
<dbReference type="Pfam" id="PF00072">
    <property type="entry name" value="Response_reg"/>
    <property type="match status" value="1"/>
</dbReference>
<keyword evidence="4 7" id="KW-0238">DNA-binding</keyword>
<sequence length="270" mass="31320">MLIFYFILMPNCEELLLTPDLHKIITITGYDKHEKRNESETMDMTKPSILIVDDEEHMIDLLTRILKDEFNVTAATDGKMALGLLKQKHFDLCLLDIMMPSMNGWDLLKQMKHEKIETAVIYVSARAEVEDRVEGLELGADDYITKPFDPTEVVARVKSVLRRTAKRTQSDQLYFEGIRIDLSRREVWVNEKELKLTPTEFDLLITLAVHPKQAFSRDQLLEKVWGFDFCGDTRTVDTHIKNLRIKFRQAGLQGDPLQTVWGFGYKWGVL</sequence>
<dbReference type="Gene3D" id="1.10.10.10">
    <property type="entry name" value="Winged helix-like DNA-binding domain superfamily/Winged helix DNA-binding domain"/>
    <property type="match status" value="1"/>
</dbReference>
<keyword evidence="1 6" id="KW-0597">Phosphoprotein</keyword>
<evidence type="ECO:0000256" key="2">
    <source>
        <dbReference type="ARBA" id="ARBA00023012"/>
    </source>
</evidence>
<feature type="domain" description="OmpR/PhoB-type" evidence="9">
    <location>
        <begin position="170"/>
        <end position="269"/>
    </location>
</feature>
<feature type="domain" description="Response regulatory" evidence="8">
    <location>
        <begin position="48"/>
        <end position="161"/>
    </location>
</feature>
<evidence type="ECO:0000256" key="5">
    <source>
        <dbReference type="ARBA" id="ARBA00023163"/>
    </source>
</evidence>
<dbReference type="Proteomes" id="UP001596500">
    <property type="component" value="Unassembled WGS sequence"/>
</dbReference>
<comment type="caution">
    <text evidence="10">The sequence shown here is derived from an EMBL/GenBank/DDBJ whole genome shotgun (WGS) entry which is preliminary data.</text>
</comment>
<evidence type="ECO:0000256" key="4">
    <source>
        <dbReference type="ARBA" id="ARBA00023125"/>
    </source>
</evidence>
<evidence type="ECO:0000313" key="11">
    <source>
        <dbReference type="Proteomes" id="UP001596500"/>
    </source>
</evidence>
<feature type="DNA-binding region" description="OmpR/PhoB-type" evidence="7">
    <location>
        <begin position="170"/>
        <end position="269"/>
    </location>
</feature>
<dbReference type="SUPFAM" id="SSF52172">
    <property type="entry name" value="CheY-like"/>
    <property type="match status" value="1"/>
</dbReference>
<keyword evidence="5" id="KW-0804">Transcription</keyword>
<dbReference type="PANTHER" id="PTHR48111:SF73">
    <property type="entry name" value="ALKALINE PHOSPHATASE SYNTHESIS TRANSCRIPTIONAL REGULATORY PROTEIN PHOP"/>
    <property type="match status" value="1"/>
</dbReference>
<name>A0ABW2RM79_9BACL</name>
<dbReference type="Pfam" id="PF00486">
    <property type="entry name" value="Trans_reg_C"/>
    <property type="match status" value="1"/>
</dbReference>
<proteinExistence type="predicted"/>
<dbReference type="Gene3D" id="3.40.50.2300">
    <property type="match status" value="1"/>
</dbReference>